<keyword evidence="4 8" id="KW-0547">Nucleotide-binding</keyword>
<dbReference type="SUPFAM" id="SSF56112">
    <property type="entry name" value="Protein kinase-like (PK-like)"/>
    <property type="match status" value="1"/>
</dbReference>
<dbReference type="PANTHER" id="PTHR24350">
    <property type="entry name" value="SERINE/THREONINE-PROTEIN KINASE IAL-RELATED"/>
    <property type="match status" value="1"/>
</dbReference>
<dbReference type="InterPro" id="IPR017441">
    <property type="entry name" value="Protein_kinase_ATP_BS"/>
</dbReference>
<organism evidence="14 15">
    <name type="scientific">Filobasidium floriforme</name>
    <dbReference type="NCBI Taxonomy" id="5210"/>
    <lineage>
        <taxon>Eukaryota</taxon>
        <taxon>Fungi</taxon>
        <taxon>Dikarya</taxon>
        <taxon>Basidiomycota</taxon>
        <taxon>Agaricomycotina</taxon>
        <taxon>Tremellomycetes</taxon>
        <taxon>Filobasidiales</taxon>
        <taxon>Filobasidiaceae</taxon>
        <taxon>Filobasidium</taxon>
    </lineage>
</organism>
<feature type="domain" description="FHA" evidence="12">
    <location>
        <begin position="249"/>
        <end position="314"/>
    </location>
</feature>
<evidence type="ECO:0000256" key="9">
    <source>
        <dbReference type="PIRSR" id="PIRSR630616-3"/>
    </source>
</evidence>
<feature type="binding site" evidence="8">
    <location>
        <position position="519"/>
    </location>
    <ligand>
        <name>ATP</name>
        <dbReference type="ChEBI" id="CHEBI:30616"/>
    </ligand>
</feature>
<evidence type="ECO:0000256" key="6">
    <source>
        <dbReference type="ARBA" id="ARBA00022840"/>
    </source>
</evidence>
<evidence type="ECO:0000313" key="14">
    <source>
        <dbReference type="EMBL" id="KAG7567015.1"/>
    </source>
</evidence>
<feature type="compositionally biased region" description="Low complexity" evidence="11">
    <location>
        <begin position="18"/>
        <end position="31"/>
    </location>
</feature>
<evidence type="ECO:0000256" key="8">
    <source>
        <dbReference type="PIRSR" id="PIRSR630616-2"/>
    </source>
</evidence>
<evidence type="ECO:0000313" key="15">
    <source>
        <dbReference type="Proteomes" id="UP000812966"/>
    </source>
</evidence>
<feature type="active site" description="Proton acceptor" evidence="7">
    <location>
        <position position="495"/>
    </location>
</feature>
<evidence type="ECO:0000256" key="3">
    <source>
        <dbReference type="ARBA" id="ARBA00022679"/>
    </source>
</evidence>
<dbReference type="InterPro" id="IPR030616">
    <property type="entry name" value="Aur-like"/>
</dbReference>
<dbReference type="FunFam" id="3.30.200.20:FF:000042">
    <property type="entry name" value="Aurora kinase A"/>
    <property type="match status" value="1"/>
</dbReference>
<evidence type="ECO:0000256" key="7">
    <source>
        <dbReference type="PIRSR" id="PIRSR630616-1"/>
    </source>
</evidence>
<feature type="binding site" evidence="8">
    <location>
        <begin position="499"/>
        <end position="500"/>
    </location>
    <ligand>
        <name>ATP</name>
        <dbReference type="ChEBI" id="CHEBI:30616"/>
    </ligand>
</feature>
<dbReference type="InterPro" id="IPR008271">
    <property type="entry name" value="Ser/Thr_kinase_AS"/>
</dbReference>
<dbReference type="GO" id="GO:0004674">
    <property type="term" value="F:protein serine/threonine kinase activity"/>
    <property type="evidence" value="ECO:0007669"/>
    <property type="project" value="UniProtKB-KW"/>
</dbReference>
<keyword evidence="6 8" id="KW-0067">ATP-binding</keyword>
<name>A0A8K0JQD5_9TREE</name>
<dbReference type="Pfam" id="PF00069">
    <property type="entry name" value="Pkinase"/>
    <property type="match status" value="1"/>
</dbReference>
<feature type="compositionally biased region" description="Polar residues" evidence="11">
    <location>
        <begin position="802"/>
        <end position="827"/>
    </location>
</feature>
<dbReference type="PROSITE" id="PS00108">
    <property type="entry name" value="PROTEIN_KINASE_ST"/>
    <property type="match status" value="1"/>
</dbReference>
<dbReference type="InterPro" id="IPR011009">
    <property type="entry name" value="Kinase-like_dom_sf"/>
</dbReference>
<evidence type="ECO:0000259" key="13">
    <source>
        <dbReference type="PROSITE" id="PS50011"/>
    </source>
</evidence>
<evidence type="ECO:0000256" key="11">
    <source>
        <dbReference type="SAM" id="MobiDB-lite"/>
    </source>
</evidence>
<feature type="compositionally biased region" description="Basic and acidic residues" evidence="11">
    <location>
        <begin position="959"/>
        <end position="968"/>
    </location>
</feature>
<dbReference type="EMBL" id="JABELV010000017">
    <property type="protein sequence ID" value="KAG7567015.1"/>
    <property type="molecule type" value="Genomic_DNA"/>
</dbReference>
<dbReference type="Gene3D" id="1.10.510.10">
    <property type="entry name" value="Transferase(Phosphotransferase) domain 1"/>
    <property type="match status" value="1"/>
</dbReference>
<evidence type="ECO:0000259" key="12">
    <source>
        <dbReference type="PROSITE" id="PS50006"/>
    </source>
</evidence>
<proteinExistence type="inferred from homology"/>
<feature type="binding site" evidence="8 10">
    <location>
        <position position="395"/>
    </location>
    <ligand>
        <name>ATP</name>
        <dbReference type="ChEBI" id="CHEBI:30616"/>
    </ligand>
</feature>
<evidence type="ECO:0000256" key="1">
    <source>
        <dbReference type="ARBA" id="ARBA00005575"/>
    </source>
</evidence>
<dbReference type="SUPFAM" id="SSF49879">
    <property type="entry name" value="SMAD/FHA domain"/>
    <property type="match status" value="1"/>
</dbReference>
<keyword evidence="5" id="KW-0418">Kinase</keyword>
<feature type="compositionally biased region" description="Low complexity" evidence="11">
    <location>
        <begin position="1"/>
        <end position="11"/>
    </location>
</feature>
<gene>
    <name evidence="14" type="ORF">FFLO_01274</name>
</gene>
<dbReference type="Pfam" id="PF00498">
    <property type="entry name" value="FHA"/>
    <property type="match status" value="1"/>
</dbReference>
<evidence type="ECO:0000256" key="5">
    <source>
        <dbReference type="ARBA" id="ARBA00022777"/>
    </source>
</evidence>
<feature type="cross-link" description="Glycyl lysine isopeptide (Lys-Gly) (interchain with G-Cter in SUMO2)" evidence="9">
    <location>
        <position position="497"/>
    </location>
</feature>
<protein>
    <submittedName>
        <fullName evidence="14">Uncharacterized protein</fullName>
    </submittedName>
</protein>
<dbReference type="PROSITE" id="PS00107">
    <property type="entry name" value="PROTEIN_KINASE_ATP"/>
    <property type="match status" value="1"/>
</dbReference>
<feature type="region of interest" description="Disordered" evidence="11">
    <location>
        <begin position="1"/>
        <end position="156"/>
    </location>
</feature>
<dbReference type="InterPro" id="IPR008984">
    <property type="entry name" value="SMAD_FHA_dom_sf"/>
</dbReference>
<keyword evidence="15" id="KW-1185">Reference proteome</keyword>
<feature type="region of interest" description="Disordered" evidence="11">
    <location>
        <begin position="744"/>
        <end position="1009"/>
    </location>
</feature>
<dbReference type="SMART" id="SM00220">
    <property type="entry name" value="S_TKc"/>
    <property type="match status" value="1"/>
</dbReference>
<feature type="compositionally biased region" description="Polar residues" evidence="11">
    <location>
        <begin position="936"/>
        <end position="958"/>
    </location>
</feature>
<dbReference type="AlphaFoldDB" id="A0A8K0JQD5"/>
<evidence type="ECO:0000256" key="10">
    <source>
        <dbReference type="PROSITE-ProRule" id="PRU10141"/>
    </source>
</evidence>
<dbReference type="Gene3D" id="2.60.200.20">
    <property type="match status" value="1"/>
</dbReference>
<dbReference type="SMART" id="SM00240">
    <property type="entry name" value="FHA"/>
    <property type="match status" value="1"/>
</dbReference>
<keyword evidence="2" id="KW-0723">Serine/threonine-protein kinase</keyword>
<dbReference type="FunFam" id="1.10.510.10:FF:000571">
    <property type="entry name" value="Maternal embryonic leucine zipper kinase"/>
    <property type="match status" value="1"/>
</dbReference>
<dbReference type="PROSITE" id="PS50006">
    <property type="entry name" value="FHA_DOMAIN"/>
    <property type="match status" value="1"/>
</dbReference>
<feature type="compositionally biased region" description="Gly residues" evidence="11">
    <location>
        <begin position="90"/>
        <end position="102"/>
    </location>
</feature>
<comment type="caution">
    <text evidence="14">The sequence shown here is derived from an EMBL/GenBank/DDBJ whole genome shotgun (WGS) entry which is preliminary data.</text>
</comment>
<reference evidence="14" key="1">
    <citation type="submission" date="2020-04" db="EMBL/GenBank/DDBJ databases">
        <title>Analysis of mating type loci in Filobasidium floriforme.</title>
        <authorList>
            <person name="Nowrousian M."/>
        </authorList>
    </citation>
    <scope>NUCLEOTIDE SEQUENCE</scope>
    <source>
        <strain evidence="14">CBS 6242</strain>
    </source>
</reference>
<evidence type="ECO:0000256" key="2">
    <source>
        <dbReference type="ARBA" id="ARBA00022527"/>
    </source>
</evidence>
<dbReference type="Proteomes" id="UP000812966">
    <property type="component" value="Unassembled WGS sequence"/>
</dbReference>
<accession>A0A8K0JQD5</accession>
<dbReference type="GO" id="GO:0005524">
    <property type="term" value="F:ATP binding"/>
    <property type="evidence" value="ECO:0007669"/>
    <property type="project" value="UniProtKB-UniRule"/>
</dbReference>
<dbReference type="InterPro" id="IPR000719">
    <property type="entry name" value="Prot_kinase_dom"/>
</dbReference>
<dbReference type="PROSITE" id="PS50011">
    <property type="entry name" value="PROTEIN_KINASE_DOM"/>
    <property type="match status" value="1"/>
</dbReference>
<comment type="similarity">
    <text evidence="1">Belongs to the protein kinase superfamily. CAMK Ser/Thr protein kinase family. CHEK2 subfamily.</text>
</comment>
<sequence length="1009" mass="109703">MSSPFPSLPDRSSPPPSALSNSNPMSVPSSSTGNRVELDPFAPLPLHRDSKEIEDDDEGEDDQVFRKQNSDLDLDLGAPPASHQTTPNGRGNGIVNGNGGVYGNVTGNEGENGDGEYDHGYGRPPDSQEQDYAGQIGGSWQPTQTQCSPPVQDSQELPSTFVNPKSKYWAIFTPLSPSVPELKLYWDAPHPDLSYHYPNSSQNQLSRPLGADGKVRIGRGPAPKWNDLALGAKRISNKHCVIYRLDDPADLGRDSEIDLGTGVERMDQGGSGSDGKRHENILAVNPYQPPSNEPIVIIQDLGSSNGTFVNSQRITKKHVLRHGDEVSLGSVGPVPQMNHDVRWIYKSVGRQGVGDEGRVGEIFERFVFLETLGSGAFAEVKKAAEIDTGRIVAIKCITKHKFAQNPKTLQLFEREISILQSLQHPNICSFIAVVTDPQHLYLVLEYVSGGDLLDYILKKARNPGPGLPESEAISMTRQICQGMSVSHSMGVAHRDLKPENILLDTIHLTDGLPTAKIADFGLAKMVVHLSALRSLVGTPQYLAPEIVCQSAAKPGYEFVVDSWSTGVIIYGMLTNNMPFDEDPEEPVHIRIRKRLDHAFDSDLLFDIGISEAGIDFISRLLERDPAERMTLTDALRHEWILPPGARLPQGNYDNDDRWTRDSTAGLVDTPRLDRFESSMQSTDDFSQPMRGLNLQTPGRLAQNRRNFFSLDSSQGQLAGQSSVFDDHEDAVQGSRDMYDSQQMDCAEDGAQSGSAREALSPVVPSVVHSDRDAQHPPTDMPASVPDTQARSQAAGAIVASEQGASQFPNSIPDTQGNVTSSAAQATGEQVEGLGRPSSGQMDVEVELPGPDVEPEEQERLCGDDDADDQDRKRRESSSPLSSCPPSQDPLALVPAEPQTGKTSKRKQADHLTIKTNTLPAVDANRDVSVTPDTPGVATSTTTNGRALRSRMTSHQPSKQKAEEIESPRPKKRAATIGTRSQVAAPVVDDVKASESGSTRTRSSARLRKR</sequence>
<feature type="compositionally biased region" description="Acidic residues" evidence="11">
    <location>
        <begin position="52"/>
        <end position="62"/>
    </location>
</feature>
<evidence type="ECO:0000256" key="4">
    <source>
        <dbReference type="ARBA" id="ARBA00022741"/>
    </source>
</evidence>
<feature type="domain" description="Protein kinase" evidence="13">
    <location>
        <begin position="366"/>
        <end position="640"/>
    </location>
</feature>
<keyword evidence="3" id="KW-0808">Transferase</keyword>
<dbReference type="InterPro" id="IPR000253">
    <property type="entry name" value="FHA_dom"/>
</dbReference>
<feature type="compositionally biased region" description="Polar residues" evidence="11">
    <location>
        <begin position="138"/>
        <end position="156"/>
    </location>
</feature>
<dbReference type="CDD" id="cd00060">
    <property type="entry name" value="FHA"/>
    <property type="match status" value="1"/>
</dbReference>